<dbReference type="InterPro" id="IPR004846">
    <property type="entry name" value="T2SS/T3SS_dom"/>
</dbReference>
<feature type="domain" description="Type II/III secretion system secretin-like" evidence="1">
    <location>
        <begin position="4"/>
        <end position="128"/>
    </location>
</feature>
<gene>
    <name evidence="2" type="ORF">S01H1_04685</name>
</gene>
<name>X0SW24_9ZZZZ</name>
<organism evidence="2">
    <name type="scientific">marine sediment metagenome</name>
    <dbReference type="NCBI Taxonomy" id="412755"/>
    <lineage>
        <taxon>unclassified sequences</taxon>
        <taxon>metagenomes</taxon>
        <taxon>ecological metagenomes</taxon>
    </lineage>
</organism>
<dbReference type="EMBL" id="BARS01002462">
    <property type="protein sequence ID" value="GAF85398.1"/>
    <property type="molecule type" value="Genomic_DNA"/>
</dbReference>
<dbReference type="AlphaFoldDB" id="X0SW24"/>
<sequence length="171" mass="18634">NSPIKLGIQVLVIPHVTGPDNNVILTVIPKTEAPQGAQLFEVFEGGTLGQLKLPQTVQRTVVTKMMLRDRETGIIAGLRQQSFGETITKIPVLGDIPIIGWLFRHRSRPAQTNKTANLLILITPTVIDFEKKVDIGDMMKRAQEELGADFSLEEEALPGAPTPLAPAITIP</sequence>
<dbReference type="GO" id="GO:0009306">
    <property type="term" value="P:protein secretion"/>
    <property type="evidence" value="ECO:0007669"/>
    <property type="project" value="InterPro"/>
</dbReference>
<accession>X0SW24</accession>
<reference evidence="2" key="1">
    <citation type="journal article" date="2014" name="Front. Microbiol.">
        <title>High frequency of phylogenetically diverse reductive dehalogenase-homologous genes in deep subseafloor sedimentary metagenomes.</title>
        <authorList>
            <person name="Kawai M."/>
            <person name="Futagami T."/>
            <person name="Toyoda A."/>
            <person name="Takaki Y."/>
            <person name="Nishi S."/>
            <person name="Hori S."/>
            <person name="Arai W."/>
            <person name="Tsubouchi T."/>
            <person name="Morono Y."/>
            <person name="Uchiyama I."/>
            <person name="Ito T."/>
            <person name="Fujiyama A."/>
            <person name="Inagaki F."/>
            <person name="Takami H."/>
        </authorList>
    </citation>
    <scope>NUCLEOTIDE SEQUENCE</scope>
    <source>
        <strain evidence="2">Expedition CK06-06</strain>
    </source>
</reference>
<dbReference type="InterPro" id="IPR051808">
    <property type="entry name" value="Type_IV_pilus_biogenesis"/>
</dbReference>
<dbReference type="Pfam" id="PF00263">
    <property type="entry name" value="Secretin"/>
    <property type="match status" value="1"/>
</dbReference>
<dbReference type="PANTHER" id="PTHR30604">
    <property type="entry name" value="PROTEIN TRANSPORT PROTEIN HOFQ"/>
    <property type="match status" value="1"/>
</dbReference>
<evidence type="ECO:0000313" key="2">
    <source>
        <dbReference type="EMBL" id="GAF85398.1"/>
    </source>
</evidence>
<comment type="caution">
    <text evidence="2">The sequence shown here is derived from an EMBL/GenBank/DDBJ whole genome shotgun (WGS) entry which is preliminary data.</text>
</comment>
<evidence type="ECO:0000259" key="1">
    <source>
        <dbReference type="Pfam" id="PF00263"/>
    </source>
</evidence>
<protein>
    <recommendedName>
        <fullName evidence="1">Type II/III secretion system secretin-like domain-containing protein</fullName>
    </recommendedName>
</protein>
<feature type="non-terminal residue" evidence="2">
    <location>
        <position position="1"/>
    </location>
</feature>
<dbReference type="PANTHER" id="PTHR30604:SF1">
    <property type="entry name" value="DNA UTILIZATION PROTEIN HOFQ"/>
    <property type="match status" value="1"/>
</dbReference>
<proteinExistence type="predicted"/>